<evidence type="ECO:0000256" key="8">
    <source>
        <dbReference type="ARBA" id="ARBA00022833"/>
    </source>
</evidence>
<dbReference type="EC" id="2.7.7.101" evidence="12"/>
<reference evidence="15 16" key="1">
    <citation type="submission" date="2023-12" db="EMBL/GenBank/DDBJ databases">
        <title>Genome sequencing and assembly of bacterial species from a model synthetic community.</title>
        <authorList>
            <person name="Hogle S.L."/>
        </authorList>
    </citation>
    <scope>NUCLEOTIDE SEQUENCE [LARGE SCALE GENOMIC DNA]</scope>
    <source>
        <strain evidence="15 16">HAMBI_3031</strain>
    </source>
</reference>
<dbReference type="InterPro" id="IPR036977">
    <property type="entry name" value="DNA_primase_Znf_CHC2"/>
</dbReference>
<comment type="function">
    <text evidence="12 13">RNA polymerase that catalyzes the synthesis of short RNA molecules used as primers for DNA polymerase during DNA replication.</text>
</comment>
<evidence type="ECO:0000256" key="9">
    <source>
        <dbReference type="ARBA" id="ARBA00022842"/>
    </source>
</evidence>
<comment type="domain">
    <text evidence="12">Contains an N-terminal zinc-binding domain, a central core domain that contains the primase activity, and a C-terminal DnaB-binding domain.</text>
</comment>
<dbReference type="PANTHER" id="PTHR30313">
    <property type="entry name" value="DNA PRIMASE"/>
    <property type="match status" value="1"/>
</dbReference>
<keyword evidence="11 12" id="KW-0804">Transcription</keyword>
<dbReference type="Pfam" id="PF08275">
    <property type="entry name" value="DNAG_N"/>
    <property type="match status" value="1"/>
</dbReference>
<dbReference type="CDD" id="cd03364">
    <property type="entry name" value="TOPRIM_DnaG_primases"/>
    <property type="match status" value="1"/>
</dbReference>
<keyword evidence="2 12" id="KW-0639">Primosome</keyword>
<dbReference type="InterPro" id="IPR050219">
    <property type="entry name" value="DnaG_primase"/>
</dbReference>
<dbReference type="SUPFAM" id="SSF56731">
    <property type="entry name" value="DNA primase core"/>
    <property type="match status" value="1"/>
</dbReference>
<evidence type="ECO:0000256" key="3">
    <source>
        <dbReference type="ARBA" id="ARBA00022679"/>
    </source>
</evidence>
<dbReference type="PANTHER" id="PTHR30313:SF2">
    <property type="entry name" value="DNA PRIMASE"/>
    <property type="match status" value="1"/>
</dbReference>
<dbReference type="InterPro" id="IPR034151">
    <property type="entry name" value="TOPRIM_DnaG_bac"/>
</dbReference>
<organism evidence="15 16">
    <name type="scientific">Niabella yanshanensis</name>
    <dbReference type="NCBI Taxonomy" id="577386"/>
    <lineage>
        <taxon>Bacteria</taxon>
        <taxon>Pseudomonadati</taxon>
        <taxon>Bacteroidota</taxon>
        <taxon>Chitinophagia</taxon>
        <taxon>Chitinophagales</taxon>
        <taxon>Chitinophagaceae</taxon>
        <taxon>Niabella</taxon>
    </lineage>
</organism>
<dbReference type="InterPro" id="IPR002694">
    <property type="entry name" value="Znf_CHC2"/>
</dbReference>
<dbReference type="NCBIfam" id="TIGR01391">
    <property type="entry name" value="dnaG"/>
    <property type="match status" value="1"/>
</dbReference>
<evidence type="ECO:0000256" key="12">
    <source>
        <dbReference type="HAMAP-Rule" id="MF_00974"/>
    </source>
</evidence>
<keyword evidence="3 12" id="KW-0808">Transferase</keyword>
<evidence type="ECO:0000256" key="11">
    <source>
        <dbReference type="ARBA" id="ARBA00023163"/>
    </source>
</evidence>
<dbReference type="InterPro" id="IPR006295">
    <property type="entry name" value="DNA_primase_DnaG"/>
</dbReference>
<dbReference type="Proteomes" id="UP001325680">
    <property type="component" value="Chromosome"/>
</dbReference>
<comment type="cofactor">
    <cofactor evidence="12 13">
        <name>Zn(2+)</name>
        <dbReference type="ChEBI" id="CHEBI:29105"/>
    </cofactor>
    <text evidence="12 13">Binds 1 zinc ion per monomer.</text>
</comment>
<feature type="zinc finger region" description="CHC2-type" evidence="12">
    <location>
        <begin position="37"/>
        <end position="61"/>
    </location>
</feature>
<evidence type="ECO:0000256" key="10">
    <source>
        <dbReference type="ARBA" id="ARBA00023125"/>
    </source>
</evidence>
<dbReference type="EMBL" id="CP139960">
    <property type="protein sequence ID" value="WQD39135.1"/>
    <property type="molecule type" value="Genomic_DNA"/>
</dbReference>
<keyword evidence="4 12" id="KW-0548">Nucleotidyltransferase</keyword>
<accession>A0ABZ0WAG5</accession>
<comment type="similarity">
    <text evidence="12 13">Belongs to the DnaG primase family.</text>
</comment>
<comment type="catalytic activity">
    <reaction evidence="12">
        <text>ssDNA + n NTP = ssDNA/pppN(pN)n-1 hybrid + (n-1) diphosphate.</text>
        <dbReference type="EC" id="2.7.7.101"/>
    </reaction>
</comment>
<keyword evidence="8 12" id="KW-0862">Zinc</keyword>
<comment type="subunit">
    <text evidence="12">Monomer. Interacts with DnaB.</text>
</comment>
<evidence type="ECO:0000256" key="5">
    <source>
        <dbReference type="ARBA" id="ARBA00022705"/>
    </source>
</evidence>
<evidence type="ECO:0000256" key="4">
    <source>
        <dbReference type="ARBA" id="ARBA00022695"/>
    </source>
</evidence>
<keyword evidence="10 12" id="KW-0238">DNA-binding</keyword>
<evidence type="ECO:0000259" key="14">
    <source>
        <dbReference type="PROSITE" id="PS50880"/>
    </source>
</evidence>
<dbReference type="InterPro" id="IPR030846">
    <property type="entry name" value="DnaG_bac"/>
</dbReference>
<evidence type="ECO:0000256" key="13">
    <source>
        <dbReference type="PIRNR" id="PIRNR002811"/>
    </source>
</evidence>
<dbReference type="SMART" id="SM00493">
    <property type="entry name" value="TOPRIM"/>
    <property type="match status" value="1"/>
</dbReference>
<keyword evidence="7 12" id="KW-0863">Zinc-finger</keyword>
<dbReference type="InterPro" id="IPR037068">
    <property type="entry name" value="DNA_primase_core_N_sf"/>
</dbReference>
<keyword evidence="1 12" id="KW-0240">DNA-directed RNA polymerase</keyword>
<dbReference type="SMART" id="SM00400">
    <property type="entry name" value="ZnF_CHCC"/>
    <property type="match status" value="1"/>
</dbReference>
<dbReference type="Pfam" id="PF01807">
    <property type="entry name" value="Zn_ribbon_DnaG"/>
    <property type="match status" value="1"/>
</dbReference>
<evidence type="ECO:0000313" key="15">
    <source>
        <dbReference type="EMBL" id="WQD39135.1"/>
    </source>
</evidence>
<sequence length="674" mass="77290">MISQQTIQEILSRIDIIDVVGEFVKLKKRGANYLGNCPFHNEKTPSFTVSPSKEIYKCFGCGKSGNTISFVMEHEKYSYVEALKWLANKYGIEVEETFVSQEQKEQYQTADSLFIINSFAEKFFIDQLFKTEEGRDIGLSYFKERGFREGIIEKFKLGYSPESRTAFTDEALSNQYNKELLLKAGLIAERNGNLQDNYRGRVIFPIHNNSGKVIGFGARILKTNEKAPKYINTPENELYVKSKILYGSYFARAAIDKADECLLVEGYTDVVSLHQAGIENVVASGGTSLTIDQLRLVRKYTNNLTIIYDGDSAGVKAALRGLDLALEEGLNVKLVLIPDGEDPDSYVNKVGAAAFVQFVNQHKKDFILFQLELSLKDVGNDPAKKSELVNKIAESISRVNKTEDFTRQQDYIKQSSSILNIDEAGLNALVNKYIRDRISSQERKSAFPGPDKEAVAQAAATNFDDATFDMLFKDQLQEKELARILLEYGNRYWDDNTLIADYVFGEIDELDIEDKDVYNLVHAIKELVQSNPKLFNDKYFIYHEDKQLSSFVISLLNHPYEESKKWIQKAGQNMGYQRTLFKQEYESFLRTVSDGNEDELNRFKLISEDRTKDIVISAIRYLKLKKIKRMLLQNQQDMELDKAYEKFKELHFIHRSLKDMEREITDQLGTVILH</sequence>
<dbReference type="SUPFAM" id="SSF57783">
    <property type="entry name" value="Zinc beta-ribbon"/>
    <property type="match status" value="1"/>
</dbReference>
<proteinExistence type="inferred from homology"/>
<dbReference type="InterPro" id="IPR013264">
    <property type="entry name" value="DNAG_N"/>
</dbReference>
<keyword evidence="5 12" id="KW-0235">DNA replication</keyword>
<dbReference type="HAMAP" id="MF_00974">
    <property type="entry name" value="DNA_primase_DnaG"/>
    <property type="match status" value="1"/>
</dbReference>
<protein>
    <recommendedName>
        <fullName evidence="12 13">DNA primase</fullName>
        <ecNumber evidence="12">2.7.7.101</ecNumber>
    </recommendedName>
</protein>
<name>A0ABZ0WAG5_9BACT</name>
<feature type="domain" description="Toprim" evidence="14">
    <location>
        <begin position="259"/>
        <end position="340"/>
    </location>
</feature>
<evidence type="ECO:0000256" key="1">
    <source>
        <dbReference type="ARBA" id="ARBA00022478"/>
    </source>
</evidence>
<evidence type="ECO:0000256" key="7">
    <source>
        <dbReference type="ARBA" id="ARBA00022771"/>
    </source>
</evidence>
<gene>
    <name evidence="12 15" type="primary">dnaG</name>
    <name evidence="15" type="ORF">U0035_03105</name>
</gene>
<dbReference type="RefSeq" id="WP_114792881.1">
    <property type="nucleotide sequence ID" value="NZ_CP139960.1"/>
</dbReference>
<dbReference type="Gene3D" id="3.40.1360.10">
    <property type="match status" value="1"/>
</dbReference>
<keyword evidence="9" id="KW-0460">Magnesium</keyword>
<evidence type="ECO:0000313" key="16">
    <source>
        <dbReference type="Proteomes" id="UP001325680"/>
    </source>
</evidence>
<evidence type="ECO:0000256" key="6">
    <source>
        <dbReference type="ARBA" id="ARBA00022723"/>
    </source>
</evidence>
<dbReference type="PROSITE" id="PS50880">
    <property type="entry name" value="TOPRIM"/>
    <property type="match status" value="1"/>
</dbReference>
<keyword evidence="6 12" id="KW-0479">Metal-binding</keyword>
<dbReference type="Gene3D" id="3.90.980.10">
    <property type="entry name" value="DNA primase, catalytic core, N-terminal domain"/>
    <property type="match status" value="1"/>
</dbReference>
<keyword evidence="16" id="KW-1185">Reference proteome</keyword>
<evidence type="ECO:0000256" key="2">
    <source>
        <dbReference type="ARBA" id="ARBA00022515"/>
    </source>
</evidence>
<dbReference type="Pfam" id="PF13155">
    <property type="entry name" value="Toprim_2"/>
    <property type="match status" value="1"/>
</dbReference>
<dbReference type="PIRSF" id="PIRSF002811">
    <property type="entry name" value="DnaG"/>
    <property type="match status" value="1"/>
</dbReference>
<dbReference type="Gene3D" id="3.90.580.10">
    <property type="entry name" value="Zinc finger, CHC2-type domain"/>
    <property type="match status" value="1"/>
</dbReference>
<dbReference type="InterPro" id="IPR006171">
    <property type="entry name" value="TOPRIM_dom"/>
</dbReference>